<keyword evidence="4 8" id="KW-0677">Repeat</keyword>
<dbReference type="InterPro" id="IPR015943">
    <property type="entry name" value="WD40/YVTN_repeat-like_dom_sf"/>
</dbReference>
<keyword evidence="11" id="KW-1185">Reference proteome</keyword>
<gene>
    <name evidence="10" type="ORF">WA026_000550</name>
</gene>
<comment type="subcellular location">
    <subcellularLocation>
        <location evidence="1 8">Nucleus</location>
    </subcellularLocation>
</comment>
<dbReference type="AlphaFoldDB" id="A0AAW1V6G1"/>
<dbReference type="GO" id="GO:0005829">
    <property type="term" value="C:cytosol"/>
    <property type="evidence" value="ECO:0007669"/>
    <property type="project" value="TreeGrafter"/>
</dbReference>
<evidence type="ECO:0000256" key="1">
    <source>
        <dbReference type="ARBA" id="ARBA00004123"/>
    </source>
</evidence>
<evidence type="ECO:0000313" key="10">
    <source>
        <dbReference type="EMBL" id="KAK9888288.1"/>
    </source>
</evidence>
<keyword evidence="3 8" id="KW-0819">tRNA processing</keyword>
<dbReference type="GO" id="GO:0106004">
    <property type="term" value="P:tRNA (guanine-N7)-methylation"/>
    <property type="evidence" value="ECO:0007669"/>
    <property type="project" value="UniProtKB-UniRule"/>
</dbReference>
<dbReference type="SMART" id="SM00320">
    <property type="entry name" value="WD40"/>
    <property type="match status" value="4"/>
</dbReference>
<comment type="subunit">
    <text evidence="7">Forms a heterodimer with the catalytic subunit Mettl1. Interacts with mei-P26 and weakly interacts with bgcn; required for the function or formation of the mei-P26-bgcn-bam-sxl complex. Interacts with nanos; may be involved in mei-P26-dependent derepression of the BMP signaling pathway. Interacts with Myc; the interaction may be mediated by mei-P26 and may be involved in the regulation of ribosome biogenesis.</text>
</comment>
<feature type="repeat" description="WD" evidence="9">
    <location>
        <begin position="165"/>
        <end position="204"/>
    </location>
</feature>
<protein>
    <recommendedName>
        <fullName evidence="12">tRNA (guanine-N(7)-)-methyltransferase non-catalytic subunit wuho</fullName>
    </recommendedName>
</protein>
<evidence type="ECO:0008006" key="12">
    <source>
        <dbReference type="Google" id="ProtNLM"/>
    </source>
</evidence>
<dbReference type="Proteomes" id="UP001431783">
    <property type="component" value="Unassembled WGS sequence"/>
</dbReference>
<evidence type="ECO:0000313" key="11">
    <source>
        <dbReference type="Proteomes" id="UP001431783"/>
    </source>
</evidence>
<dbReference type="PANTHER" id="PTHR16288">
    <property type="entry name" value="WD40 REPEAT PROTEIN 4"/>
    <property type="match status" value="1"/>
</dbReference>
<keyword evidence="2 8" id="KW-0853">WD repeat</keyword>
<accession>A0AAW1V6G1</accession>
<dbReference type="InterPro" id="IPR028884">
    <property type="entry name" value="Trm82"/>
</dbReference>
<comment type="pathway">
    <text evidence="8">tRNA modification; N(7)-methylguanine-tRNA biosynthesis.</text>
</comment>
<dbReference type="InterPro" id="IPR036322">
    <property type="entry name" value="WD40_repeat_dom_sf"/>
</dbReference>
<comment type="caution">
    <text evidence="10">The sequence shown here is derived from an EMBL/GenBank/DDBJ whole genome shotgun (WGS) entry which is preliminary data.</text>
</comment>
<reference evidence="10 11" key="1">
    <citation type="submission" date="2023-03" db="EMBL/GenBank/DDBJ databases">
        <title>Genome insight into feeding habits of ladybird beetles.</title>
        <authorList>
            <person name="Li H.-S."/>
            <person name="Huang Y.-H."/>
            <person name="Pang H."/>
        </authorList>
    </citation>
    <scope>NUCLEOTIDE SEQUENCE [LARGE SCALE GENOMIC DNA]</scope>
    <source>
        <strain evidence="10">SYSU_2023b</strain>
        <tissue evidence="10">Whole body</tissue>
    </source>
</reference>
<comment type="similarity">
    <text evidence="8">Belongs to the WD repeat TRM82 family.</text>
</comment>
<dbReference type="EMBL" id="JARQZJ010000121">
    <property type="protein sequence ID" value="KAK9888288.1"/>
    <property type="molecule type" value="Genomic_DNA"/>
</dbReference>
<evidence type="ECO:0000256" key="5">
    <source>
        <dbReference type="ARBA" id="ARBA00023242"/>
    </source>
</evidence>
<evidence type="ECO:0000256" key="9">
    <source>
        <dbReference type="PROSITE-ProRule" id="PRU00221"/>
    </source>
</evidence>
<dbReference type="InterPro" id="IPR001680">
    <property type="entry name" value="WD40_rpt"/>
</dbReference>
<evidence type="ECO:0000256" key="8">
    <source>
        <dbReference type="HAMAP-Rule" id="MF_03056"/>
    </source>
</evidence>
<evidence type="ECO:0000256" key="4">
    <source>
        <dbReference type="ARBA" id="ARBA00022737"/>
    </source>
</evidence>
<dbReference type="PROSITE" id="PS50082">
    <property type="entry name" value="WD_REPEATS_2"/>
    <property type="match status" value="1"/>
</dbReference>
<proteinExistence type="inferred from homology"/>
<dbReference type="GO" id="GO:0005634">
    <property type="term" value="C:nucleus"/>
    <property type="evidence" value="ECO:0007669"/>
    <property type="project" value="UniProtKB-SubCell"/>
</dbReference>
<comment type="function">
    <text evidence="8">Required for the formation of N(7)-methylguanine at position 46 (m7G46) in tRNA. In the complex, it is required to stabilize and induce conformational changes of the catalytic subunit.</text>
</comment>
<dbReference type="Pfam" id="PF00400">
    <property type="entry name" value="WD40"/>
    <property type="match status" value="2"/>
</dbReference>
<comment type="function">
    <text evidence="6">Required for the Mettl1-dependent formation of N(7)-methylguanine at position 46 (m7G46) in tRNA. In the Mettl1-wuho methyltransferase complex, it is required to stabilize and induce conformational changes of the catalytic subunit. Required for binding of nanos mRNA and repression of translation by the mei-P26-bgcn-bam-sxl complex. May cooperate with mei-P26 and nanos to derepress the BMP signaling pathway. May cooperate with mei-P26 to suppress expression of a subset of microRNAs. May cooperate with mei-P26 to regulate bam expression levels in germline cells during gametogenesis. Required to promote mitosis to meiosis transition during gametogenesis. May regulate germline cell division in part by regulating ribosome biogenesis.</text>
</comment>
<dbReference type="HAMAP" id="MF_03056">
    <property type="entry name" value="TRM82"/>
    <property type="match status" value="1"/>
</dbReference>
<dbReference type="PROSITE" id="PS50294">
    <property type="entry name" value="WD_REPEATS_REGION"/>
    <property type="match status" value="1"/>
</dbReference>
<sequence>MVIMKYWGENILLCAKNKFIIHNKKLSILSVTPADSLKEYKNGNVNLLCIAISWDQELLAASFEDKQVMVFDKTMNVVKNFSVGRIPSKMCFSPSNSLIIADKTGDVFLYDLVHEKIIPTLLLGHNSIVLDVLITPCEKYIITCDRDEKIRVSLFPNAYNIQSFCLGHSEFVKTLKIVEKYLISAAGDGTIRIWNYLNGKQLLVINTNAYIDVGDVISFLKDINCEDTGISAVPITDMQVYSSSNTIFICISLFQYPKLLLFSVDLNLLSINFCKHIQTDIPFSFLLDNELFVLTTSKISCYILKHQNYVESRTISVSENYNISLECDQSINQLYKKKFDNVAEYFKAKRARQELK</sequence>
<dbReference type="SUPFAM" id="SSF50978">
    <property type="entry name" value="WD40 repeat-like"/>
    <property type="match status" value="1"/>
</dbReference>
<name>A0AAW1V6G1_9CUCU</name>
<dbReference type="PANTHER" id="PTHR16288:SF0">
    <property type="entry name" value="TRNA (GUANINE-N(7)-)-METHYLTRANSFERASE NON-CATALYTIC SUBUNIT WDR4"/>
    <property type="match status" value="1"/>
</dbReference>
<dbReference type="GO" id="GO:0043527">
    <property type="term" value="C:tRNA methyltransferase complex"/>
    <property type="evidence" value="ECO:0007669"/>
    <property type="project" value="TreeGrafter"/>
</dbReference>
<evidence type="ECO:0000256" key="6">
    <source>
        <dbReference type="ARBA" id="ARBA00093337"/>
    </source>
</evidence>
<evidence type="ECO:0000256" key="7">
    <source>
        <dbReference type="ARBA" id="ARBA00093542"/>
    </source>
</evidence>
<evidence type="ECO:0000256" key="2">
    <source>
        <dbReference type="ARBA" id="ARBA00022574"/>
    </source>
</evidence>
<organism evidence="10 11">
    <name type="scientific">Henosepilachna vigintioctopunctata</name>
    <dbReference type="NCBI Taxonomy" id="420089"/>
    <lineage>
        <taxon>Eukaryota</taxon>
        <taxon>Metazoa</taxon>
        <taxon>Ecdysozoa</taxon>
        <taxon>Arthropoda</taxon>
        <taxon>Hexapoda</taxon>
        <taxon>Insecta</taxon>
        <taxon>Pterygota</taxon>
        <taxon>Neoptera</taxon>
        <taxon>Endopterygota</taxon>
        <taxon>Coleoptera</taxon>
        <taxon>Polyphaga</taxon>
        <taxon>Cucujiformia</taxon>
        <taxon>Coccinelloidea</taxon>
        <taxon>Coccinellidae</taxon>
        <taxon>Epilachninae</taxon>
        <taxon>Epilachnini</taxon>
        <taxon>Henosepilachna</taxon>
    </lineage>
</organism>
<evidence type="ECO:0000256" key="3">
    <source>
        <dbReference type="ARBA" id="ARBA00022694"/>
    </source>
</evidence>
<dbReference type="Gene3D" id="2.130.10.10">
    <property type="entry name" value="YVTN repeat-like/Quinoprotein amine dehydrogenase"/>
    <property type="match status" value="2"/>
</dbReference>
<keyword evidence="5 8" id="KW-0539">Nucleus</keyword>